<name>A0A9W6HC93_9MICO</name>
<keyword evidence="10" id="KW-1015">Disulfide bond</keyword>
<dbReference type="InterPro" id="IPR028994">
    <property type="entry name" value="Integrin_alpha_N"/>
</dbReference>
<dbReference type="AlphaFoldDB" id="A0A9W6HC93"/>
<evidence type="ECO:0000256" key="1">
    <source>
        <dbReference type="ARBA" id="ARBA00000632"/>
    </source>
</evidence>
<evidence type="ECO:0000256" key="6">
    <source>
        <dbReference type="ARBA" id="ARBA00022529"/>
    </source>
</evidence>
<dbReference type="InterPro" id="IPR018077">
    <property type="entry name" value="Glyco_hydro_fam25_subgr"/>
</dbReference>
<dbReference type="SUPFAM" id="SSF69318">
    <property type="entry name" value="Integrin alpha N-terminal domain"/>
    <property type="match status" value="2"/>
</dbReference>
<dbReference type="Pfam" id="PF13517">
    <property type="entry name" value="FG-GAP_3"/>
    <property type="match status" value="5"/>
</dbReference>
<keyword evidence="8 13" id="KW-0732">Signal</keyword>
<dbReference type="PANTHER" id="PTHR46580:SF4">
    <property type="entry name" value="ATP_GTP-BINDING PROTEIN"/>
    <property type="match status" value="1"/>
</dbReference>
<evidence type="ECO:0000256" key="7">
    <source>
        <dbReference type="ARBA" id="ARBA00022638"/>
    </source>
</evidence>
<evidence type="ECO:0000256" key="12">
    <source>
        <dbReference type="ARBA" id="ARBA00055588"/>
    </source>
</evidence>
<dbReference type="GO" id="GO:0031640">
    <property type="term" value="P:killing of cells of another organism"/>
    <property type="evidence" value="ECO:0007669"/>
    <property type="project" value="UniProtKB-KW"/>
</dbReference>
<dbReference type="Proteomes" id="UP001142372">
    <property type="component" value="Unassembled WGS sequence"/>
</dbReference>
<proteinExistence type="inferred from homology"/>
<accession>A0A9W6HC93</accession>
<dbReference type="SUPFAM" id="SSF51445">
    <property type="entry name" value="(Trans)glycosidases"/>
    <property type="match status" value="1"/>
</dbReference>
<dbReference type="GO" id="GO:0042742">
    <property type="term" value="P:defense response to bacterium"/>
    <property type="evidence" value="ECO:0007669"/>
    <property type="project" value="UniProtKB-KW"/>
</dbReference>
<reference evidence="14" key="2">
    <citation type="submission" date="2023-01" db="EMBL/GenBank/DDBJ databases">
        <authorList>
            <person name="Sun Q."/>
            <person name="Evtushenko L."/>
        </authorList>
    </citation>
    <scope>NUCLEOTIDE SEQUENCE</scope>
    <source>
        <strain evidence="14">VKM Ac-1401</strain>
    </source>
</reference>
<dbReference type="GO" id="GO:0016998">
    <property type="term" value="P:cell wall macromolecule catabolic process"/>
    <property type="evidence" value="ECO:0007669"/>
    <property type="project" value="InterPro"/>
</dbReference>
<keyword evidence="11" id="KW-0326">Glycosidase</keyword>
<comment type="caution">
    <text evidence="14">The sequence shown here is derived from an EMBL/GenBank/DDBJ whole genome shotgun (WGS) entry which is preliminary data.</text>
</comment>
<reference evidence="14" key="1">
    <citation type="journal article" date="2014" name="Int. J. Syst. Evol. Microbiol.">
        <title>Complete genome sequence of Corynebacterium casei LMG S-19264T (=DSM 44701T), isolated from a smear-ripened cheese.</title>
        <authorList>
            <consortium name="US DOE Joint Genome Institute (JGI-PGF)"/>
            <person name="Walter F."/>
            <person name="Albersmeier A."/>
            <person name="Kalinowski J."/>
            <person name="Ruckert C."/>
        </authorList>
    </citation>
    <scope>NUCLEOTIDE SEQUENCE</scope>
    <source>
        <strain evidence="14">VKM Ac-1401</strain>
    </source>
</reference>
<dbReference type="InterPro" id="IPR002053">
    <property type="entry name" value="Glyco_hydro_25"/>
</dbReference>
<dbReference type="Gene3D" id="2.115.10.10">
    <property type="entry name" value="Tachylectin 2"/>
    <property type="match status" value="2"/>
</dbReference>
<evidence type="ECO:0000313" key="15">
    <source>
        <dbReference type="Proteomes" id="UP001142372"/>
    </source>
</evidence>
<keyword evidence="7" id="KW-0081">Bacteriolytic enzyme</keyword>
<evidence type="ECO:0000256" key="8">
    <source>
        <dbReference type="ARBA" id="ARBA00022729"/>
    </source>
</evidence>
<evidence type="ECO:0000256" key="2">
    <source>
        <dbReference type="ARBA" id="ARBA00004613"/>
    </source>
</evidence>
<evidence type="ECO:0000256" key="9">
    <source>
        <dbReference type="ARBA" id="ARBA00022801"/>
    </source>
</evidence>
<keyword evidence="9" id="KW-0378">Hydrolase</keyword>
<keyword evidence="5" id="KW-0964">Secreted</keyword>
<dbReference type="InterPro" id="IPR013517">
    <property type="entry name" value="FG-GAP"/>
</dbReference>
<keyword evidence="15" id="KW-1185">Reference proteome</keyword>
<evidence type="ECO:0000256" key="11">
    <source>
        <dbReference type="ARBA" id="ARBA00023295"/>
    </source>
</evidence>
<evidence type="ECO:0000256" key="5">
    <source>
        <dbReference type="ARBA" id="ARBA00022525"/>
    </source>
</evidence>
<feature type="chain" id="PRO_5040903359" description="lysozyme" evidence="13">
    <location>
        <begin position="25"/>
        <end position="845"/>
    </location>
</feature>
<dbReference type="FunFam" id="3.20.20.80:FF:000060">
    <property type="entry name" value="Lysozyme M1"/>
    <property type="match status" value="1"/>
</dbReference>
<dbReference type="CDD" id="cd06412">
    <property type="entry name" value="GH25_CH-type"/>
    <property type="match status" value="1"/>
</dbReference>
<protein>
    <recommendedName>
        <fullName evidence="4">lysozyme</fullName>
        <ecNumber evidence="4">3.2.1.17</ecNumber>
    </recommendedName>
</protein>
<comment type="similarity">
    <text evidence="3">Belongs to the glycosyl hydrolase 25 family.</text>
</comment>
<dbReference type="EMBL" id="BSEN01000015">
    <property type="protein sequence ID" value="GLJ77885.1"/>
    <property type="molecule type" value="Genomic_DNA"/>
</dbReference>
<gene>
    <name evidence="14" type="ORF">GCM10017584_34590</name>
</gene>
<feature type="signal peptide" evidence="13">
    <location>
        <begin position="1"/>
        <end position="24"/>
    </location>
</feature>
<comment type="function">
    <text evidence="12">This enzyme has both lysozyme (acetylmuramidase) and diacetylmuramidase activities.</text>
</comment>
<organism evidence="14 15">
    <name type="scientific">Leifsonia poae</name>
    <dbReference type="NCBI Taxonomy" id="110933"/>
    <lineage>
        <taxon>Bacteria</taxon>
        <taxon>Bacillati</taxon>
        <taxon>Actinomycetota</taxon>
        <taxon>Actinomycetes</taxon>
        <taxon>Micrococcales</taxon>
        <taxon>Microbacteriaceae</taxon>
        <taxon>Leifsonia</taxon>
    </lineage>
</organism>
<dbReference type="GO" id="GO:0009253">
    <property type="term" value="P:peptidoglycan catabolic process"/>
    <property type="evidence" value="ECO:0007669"/>
    <property type="project" value="InterPro"/>
</dbReference>
<dbReference type="GO" id="GO:0003796">
    <property type="term" value="F:lysozyme activity"/>
    <property type="evidence" value="ECO:0007669"/>
    <property type="project" value="UniProtKB-EC"/>
</dbReference>
<dbReference type="EC" id="3.2.1.17" evidence="4"/>
<dbReference type="GO" id="GO:0005576">
    <property type="term" value="C:extracellular region"/>
    <property type="evidence" value="ECO:0007669"/>
    <property type="project" value="UniProtKB-SubCell"/>
</dbReference>
<dbReference type="PANTHER" id="PTHR46580">
    <property type="entry name" value="SENSOR KINASE-RELATED"/>
    <property type="match status" value="1"/>
</dbReference>
<evidence type="ECO:0000256" key="4">
    <source>
        <dbReference type="ARBA" id="ARBA00012732"/>
    </source>
</evidence>
<dbReference type="Pfam" id="PF01183">
    <property type="entry name" value="Glyco_hydro_25"/>
    <property type="match status" value="1"/>
</dbReference>
<dbReference type="Gene3D" id="3.20.20.80">
    <property type="entry name" value="Glycosidases"/>
    <property type="match status" value="1"/>
</dbReference>
<dbReference type="InterPro" id="IPR017853">
    <property type="entry name" value="GH"/>
</dbReference>
<keyword evidence="6" id="KW-0929">Antimicrobial</keyword>
<comment type="subcellular location">
    <subcellularLocation>
        <location evidence="2">Secreted</location>
    </subcellularLocation>
</comment>
<evidence type="ECO:0000256" key="13">
    <source>
        <dbReference type="SAM" id="SignalP"/>
    </source>
</evidence>
<evidence type="ECO:0000256" key="3">
    <source>
        <dbReference type="ARBA" id="ARBA00010646"/>
    </source>
</evidence>
<comment type="catalytic activity">
    <reaction evidence="1">
        <text>Hydrolysis of (1-&gt;4)-beta-linkages between N-acetylmuramic acid and N-acetyl-D-glucosamine residues in a peptidoglycan and between N-acetyl-D-glucosamine residues in chitodextrins.</text>
        <dbReference type="EC" id="3.2.1.17"/>
    </reaction>
</comment>
<sequence length="845" mass="87972">MSVLLRTLTTMTVTAALVATGALAATADTPTVPAGTDAQPTLAQMNAAGDHTMGSTVPGDDPASTAPRAFSGAAVQPLAATQPPGVQGLDVSGWQKLAMADWTRVWANGGRFAYVKATESTDFTSSQFTEQYNDSYRAGLVRGAYHFATPNTSSGAAQANFFVAHGGGWVNDGRTLPPLLDIEYNPYGATCYGKTAAQMVAWIRDFSNTVRARTGRLPAIYSTTDWWTRCTGNNGGFGGNPLVIARYPNNIASGAGTLPAGWSRYTMWQYANHGVFPGDQDVFNGTVAQLLALTRSGSTAIALDSPIVGVGDFNGDRKPDLIARRGDGSLWFYAGTGTVTSTSGGYAPGRQIGTGWNVYDAIIGVGDYNGDRRADLLGRRPDGSLWFYPGTGTVGSGSPGYGAGVRIDAGWGAFTQITAPGDFNADGRADLLARKSDGTLWFFAGTGIADTSHSGHAAPVQIGTGWQVYSQLLGIGDQNRDGKPDLAGFRSDGSLYLYAGGRGGAGTPWYGTAQKMPVSGLSRSDTLSAPGDFNGDGITDLLARGFDGALRLIPGYPVGASGYQAAVAAGTGWTTDSVALDAGDFNLDGWSDIVTKRTDGSLVLHPGSGPARYGTALRIGTGWNVYSTLIAPGDLNHDGKVDLLGVRSSGTLWYYAGTASFGGGATGYRPAVQLGPGWNAYTRIVAGDFNGDGRPDLVGVRSNGTLWFHAGTAQAASAAPVFRAGVQVGTGWAAFNTLVSTGDLDRDGKPDLVGRRADGSLWFYHGTGRMGSSSGYSAAVRIGTGWNVYRSILGAHDANRDGRTDLLGVRSNGTVWFYAGTGGTGVPRFGYGSSVRIGASWNVYQ</sequence>
<dbReference type="RefSeq" id="WP_271178492.1">
    <property type="nucleotide sequence ID" value="NZ_BAAAJO010000003.1"/>
</dbReference>
<dbReference type="PROSITE" id="PS51904">
    <property type="entry name" value="GLYCOSYL_HYDROL_F25_2"/>
    <property type="match status" value="1"/>
</dbReference>
<evidence type="ECO:0000256" key="10">
    <source>
        <dbReference type="ARBA" id="ARBA00023157"/>
    </source>
</evidence>
<evidence type="ECO:0000313" key="14">
    <source>
        <dbReference type="EMBL" id="GLJ77885.1"/>
    </source>
</evidence>
<dbReference type="SMART" id="SM00641">
    <property type="entry name" value="Glyco_25"/>
    <property type="match status" value="1"/>
</dbReference>